<dbReference type="AlphaFoldDB" id="A0A3L7AAW1"/>
<feature type="signal peptide" evidence="1">
    <location>
        <begin position="1"/>
        <end position="33"/>
    </location>
</feature>
<proteinExistence type="predicted"/>
<reference evidence="2 3" key="1">
    <citation type="submission" date="2018-10" db="EMBL/GenBank/DDBJ databases">
        <authorList>
            <person name="Li J."/>
        </authorList>
    </citation>
    <scope>NUCLEOTIDE SEQUENCE [LARGE SCALE GENOMIC DNA]</scope>
    <source>
        <strain evidence="2 3">IF 016277</strain>
    </source>
</reference>
<evidence type="ECO:0000313" key="3">
    <source>
        <dbReference type="Proteomes" id="UP000272503"/>
    </source>
</evidence>
<organism evidence="2 3">
    <name type="scientific">Mycetocola tolaasinivorans</name>
    <dbReference type="NCBI Taxonomy" id="76635"/>
    <lineage>
        <taxon>Bacteria</taxon>
        <taxon>Bacillati</taxon>
        <taxon>Actinomycetota</taxon>
        <taxon>Actinomycetes</taxon>
        <taxon>Micrococcales</taxon>
        <taxon>Microbacteriaceae</taxon>
        <taxon>Mycetocola</taxon>
    </lineage>
</organism>
<dbReference type="Proteomes" id="UP000272503">
    <property type="component" value="Unassembled WGS sequence"/>
</dbReference>
<keyword evidence="3" id="KW-1185">Reference proteome</keyword>
<dbReference type="PROSITE" id="PS51257">
    <property type="entry name" value="PROKAR_LIPOPROTEIN"/>
    <property type="match status" value="1"/>
</dbReference>
<protein>
    <submittedName>
        <fullName evidence="2">Uncharacterized protein</fullName>
    </submittedName>
</protein>
<accession>A0A3L7AAW1</accession>
<evidence type="ECO:0000313" key="2">
    <source>
        <dbReference type="EMBL" id="RLP76950.1"/>
    </source>
</evidence>
<dbReference type="EMBL" id="RCUX01000003">
    <property type="protein sequence ID" value="RLP76950.1"/>
    <property type="molecule type" value="Genomic_DNA"/>
</dbReference>
<sequence length="285" mass="31881">MRISRRFGSTSRLMRVSVALAITSLLSGCISSAKPPVVEKVVLDWENGIFTLPLEKFAMSWQDQWTVFQANAVMIARCLADRGYPSPVAEVDWTLLPPDDTRTYGVWAPRVAENRGYDPPASFYGDVLAERRELLGPEWERASKRCSGETQGARLPTMGVYTQMEFSLVDRGMDESYQALLASGVYRDEWEKWAECITAEGLVPDPDRATLSPISDFEGDPEVLIRQAIIDTTCKQQLGTMQKIVDVEAEVQSRFIARNEGALLRHQAEAREIVEKARAIIAAGY</sequence>
<name>A0A3L7AAW1_9MICO</name>
<evidence type="ECO:0000256" key="1">
    <source>
        <dbReference type="SAM" id="SignalP"/>
    </source>
</evidence>
<feature type="chain" id="PRO_5018144597" evidence="1">
    <location>
        <begin position="34"/>
        <end position="285"/>
    </location>
</feature>
<comment type="caution">
    <text evidence="2">The sequence shown here is derived from an EMBL/GenBank/DDBJ whole genome shotgun (WGS) entry which is preliminary data.</text>
</comment>
<gene>
    <name evidence="2" type="ORF">D9V32_04805</name>
</gene>
<keyword evidence="1" id="KW-0732">Signal</keyword>